<dbReference type="RefSeq" id="WP_377313414.1">
    <property type="nucleotide sequence ID" value="NZ_JBHUIY010000001.1"/>
</dbReference>
<proteinExistence type="predicted"/>
<gene>
    <name evidence="2" type="ORF">ACFSNB_00395</name>
</gene>
<evidence type="ECO:0000313" key="2">
    <source>
        <dbReference type="EMBL" id="MFD2232254.1"/>
    </source>
</evidence>
<keyword evidence="1" id="KW-0732">Signal</keyword>
<dbReference type="Gene3D" id="3.40.190.10">
    <property type="entry name" value="Periplasmic binding protein-like II"/>
    <property type="match status" value="2"/>
</dbReference>
<accession>A0ABW5C4E9</accession>
<sequence>MTAGKAGRWLAAALGLGVWLATVPAEARDLTVGVEAIDFTPVYSWRDGEFHGAAREILDAFATARGHHLVYRAYPIKRLLAELIHGGIDLKFPDSPDWQAAMRRGAALSYSAPVIAYVDGTLVRRERVGQGGAALRSLGTVAGFTPLAWREQIADGTVTLTENPGFEPLLRQVAAGRIDGAYANVAVGLTAAAQIGPTVALAYDPALPHIADSYRLSSGTAPEVIAEFDAWLKENRALVAAIIARTGAEAGIHSGH</sequence>
<organism evidence="2 3">
    <name type="scientific">Phaeospirillum tilakii</name>
    <dbReference type="NCBI Taxonomy" id="741673"/>
    <lineage>
        <taxon>Bacteria</taxon>
        <taxon>Pseudomonadati</taxon>
        <taxon>Pseudomonadota</taxon>
        <taxon>Alphaproteobacteria</taxon>
        <taxon>Rhodospirillales</taxon>
        <taxon>Rhodospirillaceae</taxon>
        <taxon>Phaeospirillum</taxon>
    </lineage>
</organism>
<feature type="signal peptide" evidence="1">
    <location>
        <begin position="1"/>
        <end position="27"/>
    </location>
</feature>
<protein>
    <recommendedName>
        <fullName evidence="4">Solute-binding protein family 3/N-terminal domain-containing protein</fullName>
    </recommendedName>
</protein>
<keyword evidence="3" id="KW-1185">Reference proteome</keyword>
<reference evidence="3" key="1">
    <citation type="journal article" date="2019" name="Int. J. Syst. Evol. Microbiol.">
        <title>The Global Catalogue of Microorganisms (GCM) 10K type strain sequencing project: providing services to taxonomists for standard genome sequencing and annotation.</title>
        <authorList>
            <consortium name="The Broad Institute Genomics Platform"/>
            <consortium name="The Broad Institute Genome Sequencing Center for Infectious Disease"/>
            <person name="Wu L."/>
            <person name="Ma J."/>
        </authorList>
    </citation>
    <scope>NUCLEOTIDE SEQUENCE [LARGE SCALE GENOMIC DNA]</scope>
    <source>
        <strain evidence="3">KCTC 15012</strain>
    </source>
</reference>
<feature type="chain" id="PRO_5045772772" description="Solute-binding protein family 3/N-terminal domain-containing protein" evidence="1">
    <location>
        <begin position="28"/>
        <end position="256"/>
    </location>
</feature>
<dbReference type="EMBL" id="JBHUIY010000001">
    <property type="protein sequence ID" value="MFD2232254.1"/>
    <property type="molecule type" value="Genomic_DNA"/>
</dbReference>
<evidence type="ECO:0000256" key="1">
    <source>
        <dbReference type="SAM" id="SignalP"/>
    </source>
</evidence>
<evidence type="ECO:0008006" key="4">
    <source>
        <dbReference type="Google" id="ProtNLM"/>
    </source>
</evidence>
<evidence type="ECO:0000313" key="3">
    <source>
        <dbReference type="Proteomes" id="UP001597296"/>
    </source>
</evidence>
<comment type="caution">
    <text evidence="2">The sequence shown here is derived from an EMBL/GenBank/DDBJ whole genome shotgun (WGS) entry which is preliminary data.</text>
</comment>
<dbReference type="SUPFAM" id="SSF53850">
    <property type="entry name" value="Periplasmic binding protein-like II"/>
    <property type="match status" value="1"/>
</dbReference>
<dbReference type="Proteomes" id="UP001597296">
    <property type="component" value="Unassembled WGS sequence"/>
</dbReference>
<name>A0ABW5C4E9_9PROT</name>